<dbReference type="RefSeq" id="WP_211429980.1">
    <property type="nucleotide sequence ID" value="NZ_CP072649.1"/>
</dbReference>
<keyword evidence="6 8" id="KW-0472">Membrane</keyword>
<evidence type="ECO:0000313" key="10">
    <source>
        <dbReference type="Proteomes" id="UP000676506"/>
    </source>
</evidence>
<sequence length="399" mass="42726">MRAERLVHLGLAYRVTLASGLLALCAIGAARSGTTPDRYGNDFTVFYAAAQQAQCAGNPYVISIRAATPYLYPPLFAQLLSPLTVFPLPTAAFLWAVGNIGGWIWLARLASAVAGNQPQPGSRQVWWWVSLAPLLIGNVLLGQVNIWIAALVTFAVVSDARRQRSGTAGLALAVATSIKLTPALLIPYFVGRRAWRIVGWWAAWAIVLNGLSAGALGSERWAILHDWYATIVVQGWRFDFATPSNQSLYGAALRVGRAWFGCDDLPYWPLALVGAGGLFWVGHAGRHLSGASAYPAAALAAGGCVLAAKLSWVAHFALLALPIATLLASEKPRRLAWLAIVAFAGCAWSSFRATPSWLRLRVEDWSLFAVAGLMVTLALATLLRQCGQRAASPVAQDTP</sequence>
<comment type="subcellular location">
    <subcellularLocation>
        <location evidence="1">Cell membrane</location>
        <topology evidence="1">Multi-pass membrane protein</topology>
    </subcellularLocation>
</comment>
<feature type="transmembrane region" description="Helical" evidence="8">
    <location>
        <begin position="267"/>
        <end position="285"/>
    </location>
</feature>
<dbReference type="Pfam" id="PF09594">
    <property type="entry name" value="GT87"/>
    <property type="match status" value="1"/>
</dbReference>
<feature type="transmembrane region" description="Helical" evidence="8">
    <location>
        <begin position="169"/>
        <end position="191"/>
    </location>
</feature>
<evidence type="ECO:0000256" key="6">
    <source>
        <dbReference type="ARBA" id="ARBA00023136"/>
    </source>
</evidence>
<evidence type="ECO:0000256" key="4">
    <source>
        <dbReference type="ARBA" id="ARBA00022692"/>
    </source>
</evidence>
<dbReference type="Proteomes" id="UP000676506">
    <property type="component" value="Chromosome 2"/>
</dbReference>
<keyword evidence="10" id="KW-1185">Reference proteome</keyword>
<proteinExistence type="inferred from homology"/>
<feature type="transmembrane region" description="Helical" evidence="8">
    <location>
        <begin position="197"/>
        <end position="216"/>
    </location>
</feature>
<feature type="transmembrane region" description="Helical" evidence="8">
    <location>
        <begin position="126"/>
        <end position="157"/>
    </location>
</feature>
<dbReference type="EMBL" id="CP072649">
    <property type="protein sequence ID" value="QUW04091.1"/>
    <property type="molecule type" value="Genomic_DNA"/>
</dbReference>
<reference evidence="9 10" key="1">
    <citation type="submission" date="2021-03" db="EMBL/GenBank/DDBJ databases">
        <title>Genomic and phenotypic characterization of Chloracidobacterium isolates provides evidence for multiple species.</title>
        <authorList>
            <person name="Saini M.K."/>
            <person name="Costas A.M.G."/>
            <person name="Tank M."/>
            <person name="Bryant D.A."/>
        </authorList>
    </citation>
    <scope>NUCLEOTIDE SEQUENCE [LARGE SCALE GENOMIC DNA]</scope>
    <source>
        <strain evidence="9 10">BV2-C</strain>
    </source>
</reference>
<organism evidence="9 10">
    <name type="scientific">Chloracidobacterium validum</name>
    <dbReference type="NCBI Taxonomy" id="2821543"/>
    <lineage>
        <taxon>Bacteria</taxon>
        <taxon>Pseudomonadati</taxon>
        <taxon>Acidobacteriota</taxon>
        <taxon>Terriglobia</taxon>
        <taxon>Terriglobales</taxon>
        <taxon>Acidobacteriaceae</taxon>
        <taxon>Chloracidobacterium</taxon>
    </lineage>
</organism>
<evidence type="ECO:0000256" key="7">
    <source>
        <dbReference type="ARBA" id="ARBA00024033"/>
    </source>
</evidence>
<evidence type="ECO:0000256" key="8">
    <source>
        <dbReference type="SAM" id="Phobius"/>
    </source>
</evidence>
<accession>A0ABX8BAX9</accession>
<keyword evidence="2" id="KW-1003">Cell membrane</keyword>
<keyword evidence="4 8" id="KW-0812">Transmembrane</keyword>
<feature type="transmembrane region" description="Helical" evidence="8">
    <location>
        <begin position="12"/>
        <end position="30"/>
    </location>
</feature>
<evidence type="ECO:0000256" key="2">
    <source>
        <dbReference type="ARBA" id="ARBA00022475"/>
    </source>
</evidence>
<evidence type="ECO:0000256" key="1">
    <source>
        <dbReference type="ARBA" id="ARBA00004651"/>
    </source>
</evidence>
<gene>
    <name evidence="9" type="ORF">J8C06_13650</name>
</gene>
<keyword evidence="5 8" id="KW-1133">Transmembrane helix</keyword>
<feature type="transmembrane region" description="Helical" evidence="8">
    <location>
        <begin position="335"/>
        <end position="353"/>
    </location>
</feature>
<evidence type="ECO:0000256" key="5">
    <source>
        <dbReference type="ARBA" id="ARBA00022989"/>
    </source>
</evidence>
<evidence type="ECO:0000313" key="9">
    <source>
        <dbReference type="EMBL" id="QUW04091.1"/>
    </source>
</evidence>
<feature type="transmembrane region" description="Helical" evidence="8">
    <location>
        <begin position="85"/>
        <end position="106"/>
    </location>
</feature>
<protein>
    <submittedName>
        <fullName evidence="9">DUF2029 domain-containing protein</fullName>
    </submittedName>
</protein>
<evidence type="ECO:0000256" key="3">
    <source>
        <dbReference type="ARBA" id="ARBA00022679"/>
    </source>
</evidence>
<keyword evidence="3" id="KW-0808">Transferase</keyword>
<feature type="transmembrane region" description="Helical" evidence="8">
    <location>
        <begin position="297"/>
        <end position="323"/>
    </location>
</feature>
<feature type="transmembrane region" description="Helical" evidence="8">
    <location>
        <begin position="365"/>
        <end position="383"/>
    </location>
</feature>
<dbReference type="InterPro" id="IPR018584">
    <property type="entry name" value="GT87"/>
</dbReference>
<name>A0ABX8BAX9_9BACT</name>
<comment type="similarity">
    <text evidence="7">Belongs to the glycosyltransferase 87 family.</text>
</comment>